<dbReference type="GO" id="GO:0005634">
    <property type="term" value="C:nucleus"/>
    <property type="evidence" value="ECO:0007669"/>
    <property type="project" value="UniProtKB-SubCell"/>
</dbReference>
<reference evidence="4 5" key="1">
    <citation type="submission" date="2024-02" db="EMBL/GenBank/DDBJ databases">
        <authorList>
            <person name="Vignale AGUSTIN F."/>
            <person name="Sosa J E."/>
            <person name="Modenutti C."/>
        </authorList>
    </citation>
    <scope>NUCLEOTIDE SEQUENCE [LARGE SCALE GENOMIC DNA]</scope>
</reference>
<proteinExistence type="predicted"/>
<name>A0ABC8U105_9AQUA</name>
<evidence type="ECO:0000256" key="1">
    <source>
        <dbReference type="ARBA" id="ARBA00004123"/>
    </source>
</evidence>
<organism evidence="4 5">
    <name type="scientific">Ilex paraguariensis</name>
    <name type="common">yerba mate</name>
    <dbReference type="NCBI Taxonomy" id="185542"/>
    <lineage>
        <taxon>Eukaryota</taxon>
        <taxon>Viridiplantae</taxon>
        <taxon>Streptophyta</taxon>
        <taxon>Embryophyta</taxon>
        <taxon>Tracheophyta</taxon>
        <taxon>Spermatophyta</taxon>
        <taxon>Magnoliopsida</taxon>
        <taxon>eudicotyledons</taxon>
        <taxon>Gunneridae</taxon>
        <taxon>Pentapetalae</taxon>
        <taxon>asterids</taxon>
        <taxon>campanulids</taxon>
        <taxon>Aquifoliales</taxon>
        <taxon>Aquifoliaceae</taxon>
        <taxon>Ilex</taxon>
    </lineage>
</organism>
<evidence type="ECO:0000256" key="2">
    <source>
        <dbReference type="ARBA" id="ARBA00023242"/>
    </source>
</evidence>
<gene>
    <name evidence="4" type="ORF">ILEXP_LOCUS45251</name>
</gene>
<dbReference type="InterPro" id="IPR033053">
    <property type="entry name" value="Hir3/CABIN1"/>
</dbReference>
<dbReference type="PANTHER" id="PTHR15502:SF7">
    <property type="entry name" value="CALCINEURIN-BINDING PROTEIN CABIN-1"/>
    <property type="match status" value="1"/>
</dbReference>
<dbReference type="AlphaFoldDB" id="A0ABC8U105"/>
<dbReference type="PANTHER" id="PTHR15502">
    <property type="entry name" value="CALCINEURIN-BINDING PROTEIN CABIN 1-RELATED"/>
    <property type="match status" value="1"/>
</dbReference>
<dbReference type="Proteomes" id="UP001642360">
    <property type="component" value="Unassembled WGS sequence"/>
</dbReference>
<comment type="caution">
    <text evidence="4">The sequence shown here is derived from an EMBL/GenBank/DDBJ whole genome shotgun (WGS) entry which is preliminary data.</text>
</comment>
<feature type="region of interest" description="Disordered" evidence="3">
    <location>
        <begin position="1"/>
        <end position="20"/>
    </location>
</feature>
<feature type="region of interest" description="Disordered" evidence="3">
    <location>
        <begin position="303"/>
        <end position="322"/>
    </location>
</feature>
<comment type="subcellular location">
    <subcellularLocation>
        <location evidence="1">Nucleus</location>
    </subcellularLocation>
</comment>
<evidence type="ECO:0000313" key="4">
    <source>
        <dbReference type="EMBL" id="CAK9175449.1"/>
    </source>
</evidence>
<keyword evidence="2" id="KW-0539">Nucleus</keyword>
<protein>
    <submittedName>
        <fullName evidence="4">Uncharacterized protein</fullName>
    </submittedName>
</protein>
<sequence>MASRGRGGGGGGFAWPPRPNVDEAITMEEDAVERTSSVGVSPHKDLEKKKTEVECGKHICDGSGATFRRAEEASIQFVECGNELTEDEREELELGIDNALDQCFFCLYGLKLRSDSSGEDDLAMHKNTSRGDYQTKEQCADVFQLLEEAGSNGFLDAITKILFSDAGSLKQQKALSAGSSEPYLEVYCNLYYLLALSEEMSATDKWAGFVITKEGEEFVEQNANLFKYDLLFNPLRFESWQRLANIYDEEVDLLLNDGSKQINVLGWTKNATLPQRVEASRRRSRRCLLMTLALANTAVQQGKESDERQYREKESQERADDTDACGAVRGGGGVAVERQIKKGWGAGGAWLLLLVVLGRWWRCCPCSDGERKAEIHELLALVYYDGLQNVVPFYDQRSVVPAKDTSWIMFCQNSMRHFKKAFEYKEDWSHAFYLGKLCEKLGYLHDISFSYYDKAIALNPSAVDPFYRMHASRLKLLYTVGKQNEHALKVVAAYSFTQSTKDTIMNMFDRMDPETSESPVDVEGSPDANSDYQLEEVWHMLYDDCLSALKICVQGDLKHFHKARYMLAQGLYRRGESGDLEKAKEELSFCFKSSRSSFTINMWEIDGMVKKGRRKTIGLSGNMKVLEVNLPESSRKFITCIRKYMLFYLKLMEETIDISTLDRAYISIRADKRIQFSLCLEDFVPIALGRYIKALTSSMRRTDNGSGAVCGSLDHLLEKMFSLFLEQVTLWSDICNLPEIKGPELVESNLHGYLYQYIQSLESNAKLETLEGINEKIRKRLKNLKLSNSNCAKVYRHVSAAWCRSLVISMALITPLHTKLSSEIQVPNLSDSGSENTQLLCVDLQIDELWNSSFEDPNHLKILETKWNPSLSKIKNVIIKKVSDEDLETATTLLRSSYNFYRDTSCAMLPSGVNLYMAPSQLATETYIQLGMDGVDILDMNTSRKLLLWAYTLLTGHCPNISVVIKSYKT</sequence>
<evidence type="ECO:0000313" key="5">
    <source>
        <dbReference type="Proteomes" id="UP001642360"/>
    </source>
</evidence>
<keyword evidence="5" id="KW-1185">Reference proteome</keyword>
<feature type="compositionally biased region" description="Gly residues" evidence="3">
    <location>
        <begin position="1"/>
        <end position="13"/>
    </location>
</feature>
<evidence type="ECO:0000256" key="3">
    <source>
        <dbReference type="SAM" id="MobiDB-lite"/>
    </source>
</evidence>
<dbReference type="EMBL" id="CAUOFW020006613">
    <property type="protein sequence ID" value="CAK9175449.1"/>
    <property type="molecule type" value="Genomic_DNA"/>
</dbReference>
<feature type="compositionally biased region" description="Basic and acidic residues" evidence="3">
    <location>
        <begin position="303"/>
        <end position="321"/>
    </location>
</feature>
<accession>A0ABC8U105</accession>